<evidence type="ECO:0000259" key="11">
    <source>
        <dbReference type="Pfam" id="PF02055"/>
    </source>
</evidence>
<keyword evidence="5 9" id="KW-0378">Hydrolase</keyword>
<dbReference type="GO" id="GO:0006680">
    <property type="term" value="P:glucosylceramide catabolic process"/>
    <property type="evidence" value="ECO:0007669"/>
    <property type="project" value="TreeGrafter"/>
</dbReference>
<dbReference type="GO" id="GO:0016020">
    <property type="term" value="C:membrane"/>
    <property type="evidence" value="ECO:0007669"/>
    <property type="project" value="GOC"/>
</dbReference>
<dbReference type="EC" id="3.2.1.75" evidence="8"/>
<evidence type="ECO:0000313" key="13">
    <source>
        <dbReference type="EMBL" id="KAJ5538669.1"/>
    </source>
</evidence>
<dbReference type="Proteomes" id="UP001220324">
    <property type="component" value="Unassembled WGS sequence"/>
</dbReference>
<reference evidence="13 14" key="1">
    <citation type="journal article" date="2023" name="IMA Fungus">
        <title>Comparative genomic study of the Penicillium genus elucidates a diverse pangenome and 15 lateral gene transfer events.</title>
        <authorList>
            <person name="Petersen C."/>
            <person name="Sorensen T."/>
            <person name="Nielsen M.R."/>
            <person name="Sondergaard T.E."/>
            <person name="Sorensen J.L."/>
            <person name="Fitzpatrick D.A."/>
            <person name="Frisvad J.C."/>
            <person name="Nielsen K.L."/>
        </authorList>
    </citation>
    <scope>NUCLEOTIDE SEQUENCE [LARGE SCALE GENOMIC DNA]</scope>
    <source>
        <strain evidence="13 14">IBT 35679</strain>
    </source>
</reference>
<dbReference type="GO" id="GO:0046557">
    <property type="term" value="F:glucan endo-1,6-beta-glucosidase activity"/>
    <property type="evidence" value="ECO:0007669"/>
    <property type="project" value="UniProtKB-EC"/>
</dbReference>
<dbReference type="GO" id="GO:0005576">
    <property type="term" value="C:extracellular region"/>
    <property type="evidence" value="ECO:0007669"/>
    <property type="project" value="UniProtKB-SubCell"/>
</dbReference>
<evidence type="ECO:0000259" key="12">
    <source>
        <dbReference type="Pfam" id="PF17189"/>
    </source>
</evidence>
<comment type="caution">
    <text evidence="13">The sequence shown here is derived from an EMBL/GenBank/DDBJ whole genome shotgun (WGS) entry which is preliminary data.</text>
</comment>
<proteinExistence type="inferred from homology"/>
<dbReference type="FunFam" id="3.20.20.80:FF:000128">
    <property type="entry name" value="Endo-1,6-beta-D-glucanase neg1"/>
    <property type="match status" value="1"/>
</dbReference>
<evidence type="ECO:0000256" key="6">
    <source>
        <dbReference type="ARBA" id="ARBA00023295"/>
    </source>
</evidence>
<comment type="subcellular location">
    <subcellularLocation>
        <location evidence="1">Secreted</location>
    </subcellularLocation>
</comment>
<dbReference type="InterPro" id="IPR017853">
    <property type="entry name" value="GH"/>
</dbReference>
<dbReference type="PANTHER" id="PTHR11069">
    <property type="entry name" value="GLUCOSYLCERAMIDASE"/>
    <property type="match status" value="1"/>
</dbReference>
<accession>A0AAD6CTW3</accession>
<feature type="signal peptide" evidence="10">
    <location>
        <begin position="1"/>
        <end position="16"/>
    </location>
</feature>
<keyword evidence="4 10" id="KW-0732">Signal</keyword>
<evidence type="ECO:0000256" key="2">
    <source>
        <dbReference type="ARBA" id="ARBA00005382"/>
    </source>
</evidence>
<gene>
    <name evidence="13" type="ORF">N7494_008148</name>
</gene>
<name>A0AAD6CTW3_9EURO</name>
<keyword evidence="3" id="KW-0964">Secreted</keyword>
<evidence type="ECO:0000256" key="1">
    <source>
        <dbReference type="ARBA" id="ARBA00004613"/>
    </source>
</evidence>
<comment type="catalytic activity">
    <reaction evidence="7">
        <text>Random hydrolysis of (1-&gt;6)-linkages in (1-&gt;6)-beta-D-glucans.</text>
        <dbReference type="EC" id="3.2.1.75"/>
    </reaction>
</comment>
<keyword evidence="6 9" id="KW-0326">Glycosidase</keyword>
<dbReference type="Pfam" id="PF17189">
    <property type="entry name" value="Glyco_hydro_30C"/>
    <property type="match status" value="1"/>
</dbReference>
<feature type="chain" id="PRO_5041992976" description="glucan endo-1,6-beta-glucosidase" evidence="10">
    <location>
        <begin position="17"/>
        <end position="486"/>
    </location>
</feature>
<comment type="similarity">
    <text evidence="2 9">Belongs to the glycosyl hydrolase 30 family.</text>
</comment>
<organism evidence="13 14">
    <name type="scientific">Penicillium frequentans</name>
    <dbReference type="NCBI Taxonomy" id="3151616"/>
    <lineage>
        <taxon>Eukaryota</taxon>
        <taxon>Fungi</taxon>
        <taxon>Dikarya</taxon>
        <taxon>Ascomycota</taxon>
        <taxon>Pezizomycotina</taxon>
        <taxon>Eurotiomycetes</taxon>
        <taxon>Eurotiomycetidae</taxon>
        <taxon>Eurotiales</taxon>
        <taxon>Aspergillaceae</taxon>
        <taxon>Penicillium</taxon>
    </lineage>
</organism>
<dbReference type="AlphaFoldDB" id="A0AAD6CTW3"/>
<feature type="domain" description="Glycosyl hydrolase family 30 TIM-barrel" evidence="11">
    <location>
        <begin position="70"/>
        <end position="411"/>
    </location>
</feature>
<evidence type="ECO:0000256" key="10">
    <source>
        <dbReference type="SAM" id="SignalP"/>
    </source>
</evidence>
<dbReference type="InterPro" id="IPR001139">
    <property type="entry name" value="Glyco_hydro_30"/>
</dbReference>
<dbReference type="InterPro" id="IPR033452">
    <property type="entry name" value="GH30_C"/>
</dbReference>
<dbReference type="PANTHER" id="PTHR11069:SF23">
    <property type="entry name" value="LYSOSOMAL ACID GLUCOSYLCERAMIDASE"/>
    <property type="match status" value="1"/>
</dbReference>
<evidence type="ECO:0000256" key="5">
    <source>
        <dbReference type="ARBA" id="ARBA00022801"/>
    </source>
</evidence>
<dbReference type="Pfam" id="PF02055">
    <property type="entry name" value="Glyco_hydro_30"/>
    <property type="match status" value="1"/>
</dbReference>
<evidence type="ECO:0000256" key="9">
    <source>
        <dbReference type="RuleBase" id="RU361188"/>
    </source>
</evidence>
<evidence type="ECO:0000256" key="4">
    <source>
        <dbReference type="ARBA" id="ARBA00022729"/>
    </source>
</evidence>
<dbReference type="SUPFAM" id="SSF51445">
    <property type="entry name" value="(Trans)glycosidases"/>
    <property type="match status" value="1"/>
</dbReference>
<feature type="domain" description="Glycosyl hydrolase family 30 beta sandwich" evidence="12">
    <location>
        <begin position="428"/>
        <end position="480"/>
    </location>
</feature>
<evidence type="ECO:0000313" key="14">
    <source>
        <dbReference type="Proteomes" id="UP001220324"/>
    </source>
</evidence>
<sequence>MRTVVSLLSLAAASYALEKRASASAYSSNSAGNYKLSSITAPVQGAGSPGSTSTWALSVDDTSSGHKQTIVGFGGAVTDATVTSFNTLSSSDLQDLLDTLMTDSGANFALMRHTIGASDLSGDPAYTYDDNGGSADTSLSGFNIGDRGTAMANMLASMKSIQSALTIFGSPWSAPGWMKMNGVIDGSTTDNNLNDGYLNGGTANSGYASQFADYFVKYIQAYKDLDVTIDAITIQNEPLNSQSGYPTMYVYAEESAELIQNYVGPALADAGLDTTVWAYDHNTDVPSYPQTVIDGASGYVDSVAWHCYATDVDWTVLTTFHESNPDVKQYMTECWTPSTGSWNQAADFTMGPLQNWASGVTAWTLGTNSDDGPHLSSGGCDTCTGLVTINDDGSYTFETAYYMIAQFSKFIPTGAIILNGTGSYTYSTGGGVQSVASLNPDGTRSVVTENTFDNDVYVTLSTESGEEWSGDIPSESVTTWVLPASS</sequence>
<evidence type="ECO:0000256" key="3">
    <source>
        <dbReference type="ARBA" id="ARBA00022525"/>
    </source>
</evidence>
<dbReference type="GO" id="GO:0004348">
    <property type="term" value="F:glucosylceramidase activity"/>
    <property type="evidence" value="ECO:0007669"/>
    <property type="project" value="InterPro"/>
</dbReference>
<protein>
    <recommendedName>
        <fullName evidence="8">glucan endo-1,6-beta-glucosidase</fullName>
        <ecNumber evidence="8">3.2.1.75</ecNumber>
    </recommendedName>
</protein>
<dbReference type="EMBL" id="JAQIZZ010000006">
    <property type="protein sequence ID" value="KAJ5538669.1"/>
    <property type="molecule type" value="Genomic_DNA"/>
</dbReference>
<keyword evidence="14" id="KW-1185">Reference proteome</keyword>
<evidence type="ECO:0000256" key="8">
    <source>
        <dbReference type="ARBA" id="ARBA00038935"/>
    </source>
</evidence>
<evidence type="ECO:0000256" key="7">
    <source>
        <dbReference type="ARBA" id="ARBA00036633"/>
    </source>
</evidence>
<dbReference type="InterPro" id="IPR033453">
    <property type="entry name" value="Glyco_hydro_30_TIM-barrel"/>
</dbReference>
<dbReference type="Gene3D" id="3.20.20.80">
    <property type="entry name" value="Glycosidases"/>
    <property type="match status" value="1"/>
</dbReference>